<proteinExistence type="inferred from homology"/>
<reference evidence="7" key="1">
    <citation type="submission" date="2017-07" db="EMBL/GenBank/DDBJ databases">
        <title>Taro Niue Genome Assembly and Annotation.</title>
        <authorList>
            <person name="Atibalentja N."/>
            <person name="Keating K."/>
            <person name="Fields C.J."/>
        </authorList>
    </citation>
    <scope>NUCLEOTIDE SEQUENCE</scope>
    <source>
        <strain evidence="7">Niue_2</strain>
        <tissue evidence="7">Leaf</tissue>
    </source>
</reference>
<dbReference type="Proteomes" id="UP000652761">
    <property type="component" value="Unassembled WGS sequence"/>
</dbReference>
<feature type="transmembrane region" description="Helical" evidence="6">
    <location>
        <begin position="67"/>
        <end position="89"/>
    </location>
</feature>
<dbReference type="PANTHER" id="PTHR21355:SF0">
    <property type="entry name" value="G-PROTEIN COUPLED RECEPTOR-ASSOCIATED PROTEIN LMBRD2"/>
    <property type="match status" value="1"/>
</dbReference>
<organism evidence="7 8">
    <name type="scientific">Colocasia esculenta</name>
    <name type="common">Wild taro</name>
    <name type="synonym">Arum esculentum</name>
    <dbReference type="NCBI Taxonomy" id="4460"/>
    <lineage>
        <taxon>Eukaryota</taxon>
        <taxon>Viridiplantae</taxon>
        <taxon>Streptophyta</taxon>
        <taxon>Embryophyta</taxon>
        <taxon>Tracheophyta</taxon>
        <taxon>Spermatophyta</taxon>
        <taxon>Magnoliopsida</taxon>
        <taxon>Liliopsida</taxon>
        <taxon>Araceae</taxon>
        <taxon>Aroideae</taxon>
        <taxon>Colocasieae</taxon>
        <taxon>Colocasia</taxon>
    </lineage>
</organism>
<keyword evidence="3 6" id="KW-0812">Transmembrane</keyword>
<evidence type="ECO:0000256" key="5">
    <source>
        <dbReference type="ARBA" id="ARBA00023136"/>
    </source>
</evidence>
<dbReference type="EMBL" id="NMUH01000545">
    <property type="protein sequence ID" value="MQL81078.1"/>
    <property type="molecule type" value="Genomic_DNA"/>
</dbReference>
<evidence type="ECO:0000256" key="6">
    <source>
        <dbReference type="SAM" id="Phobius"/>
    </source>
</evidence>
<evidence type="ECO:0000256" key="4">
    <source>
        <dbReference type="ARBA" id="ARBA00022989"/>
    </source>
</evidence>
<evidence type="ECO:0000256" key="1">
    <source>
        <dbReference type="ARBA" id="ARBA00004141"/>
    </source>
</evidence>
<evidence type="ECO:0000256" key="2">
    <source>
        <dbReference type="ARBA" id="ARBA00010487"/>
    </source>
</evidence>
<evidence type="ECO:0000313" key="7">
    <source>
        <dbReference type="EMBL" id="MQL81078.1"/>
    </source>
</evidence>
<comment type="caution">
    <text evidence="7">The sequence shown here is derived from an EMBL/GenBank/DDBJ whole genome shotgun (WGS) entry which is preliminary data.</text>
</comment>
<dbReference type="AlphaFoldDB" id="A0A843UBW5"/>
<sequence length="162" mass="18009">FPAFDSPFSSVVSSTATPCLGPFLSITSSSPPLPPDPAAGEKFLRRRRRCQIAEGAAGRGRTAVKMWVFYLISLPLTLGMVTVTLRYFAGPDVPRYVLFTVGYAWFCSLSIIILVPADIWTAIIGHDKGGIAFFWSWSYWSTFALTWKFRELLLSNDENGTE</sequence>
<dbReference type="OrthoDB" id="203099at2759"/>
<comment type="similarity">
    <text evidence="2">Belongs to the LIMR family.</text>
</comment>
<keyword evidence="4 6" id="KW-1133">Transmembrane helix</keyword>
<dbReference type="GO" id="GO:0016020">
    <property type="term" value="C:membrane"/>
    <property type="evidence" value="ECO:0007669"/>
    <property type="project" value="UniProtKB-SubCell"/>
</dbReference>
<feature type="transmembrane region" description="Helical" evidence="6">
    <location>
        <begin position="95"/>
        <end position="117"/>
    </location>
</feature>
<evidence type="ECO:0000256" key="3">
    <source>
        <dbReference type="ARBA" id="ARBA00022692"/>
    </source>
</evidence>
<gene>
    <name evidence="7" type="ORF">Taro_013540</name>
</gene>
<dbReference type="PANTHER" id="PTHR21355">
    <property type="entry name" value="G-PROTEIN COUPLED RECEPTOR-ASSOCIATED PROTEIN LMBRD2"/>
    <property type="match status" value="1"/>
</dbReference>
<dbReference type="InterPro" id="IPR051584">
    <property type="entry name" value="GPCR-associated_LMBR1"/>
</dbReference>
<feature type="non-terminal residue" evidence="7">
    <location>
        <position position="162"/>
    </location>
</feature>
<accession>A0A843UBW5</accession>
<comment type="subcellular location">
    <subcellularLocation>
        <location evidence="1">Membrane</location>
        <topology evidence="1">Multi-pass membrane protein</topology>
    </subcellularLocation>
</comment>
<keyword evidence="8" id="KW-1185">Reference proteome</keyword>
<name>A0A843UBW5_COLES</name>
<protein>
    <submittedName>
        <fullName evidence="7">Uncharacterized protein</fullName>
    </submittedName>
</protein>
<keyword evidence="5 6" id="KW-0472">Membrane</keyword>
<evidence type="ECO:0000313" key="8">
    <source>
        <dbReference type="Proteomes" id="UP000652761"/>
    </source>
</evidence>